<reference evidence="2" key="1">
    <citation type="journal article" date="2014" name="Nat. Genet.">
        <title>Genome of the human hookworm Necator americanus.</title>
        <authorList>
            <person name="Tang Y.T."/>
            <person name="Gao X."/>
            <person name="Rosa B.A."/>
            <person name="Abubucker S."/>
            <person name="Hallsworth-Pepin K."/>
            <person name="Martin J."/>
            <person name="Tyagi R."/>
            <person name="Heizer E."/>
            <person name="Zhang X."/>
            <person name="Bhonagiri-Palsikar V."/>
            <person name="Minx P."/>
            <person name="Warren W.C."/>
            <person name="Wang Q."/>
            <person name="Zhan B."/>
            <person name="Hotez P.J."/>
            <person name="Sternberg P.W."/>
            <person name="Dougall A."/>
            <person name="Gaze S.T."/>
            <person name="Mulvenna J."/>
            <person name="Sotillo J."/>
            <person name="Ranganathan S."/>
            <person name="Rabelo E.M."/>
            <person name="Wilson R.K."/>
            <person name="Felgner P.L."/>
            <person name="Bethony J."/>
            <person name="Hawdon J.M."/>
            <person name="Gasser R.B."/>
            <person name="Loukas A."/>
            <person name="Mitreva M."/>
        </authorList>
    </citation>
    <scope>NUCLEOTIDE SEQUENCE [LARGE SCALE GENOMIC DNA]</scope>
</reference>
<name>W2TYK4_NECAM</name>
<sequence length="90" mass="9852">MSNSPAFIASHLSVLRCGGLVTVAKTSASRADLEQQIKETNSSFIFTDEDALDKLLRVAENCSNVKEENVERCTIKDLAAKFLRRAPHSG</sequence>
<dbReference type="Proteomes" id="UP000053676">
    <property type="component" value="Unassembled WGS sequence"/>
</dbReference>
<dbReference type="AlphaFoldDB" id="W2TYK4"/>
<evidence type="ECO:0008006" key="3">
    <source>
        <dbReference type="Google" id="ProtNLM"/>
    </source>
</evidence>
<dbReference type="SUPFAM" id="SSF56801">
    <property type="entry name" value="Acetyl-CoA synthetase-like"/>
    <property type="match status" value="1"/>
</dbReference>
<dbReference type="EMBL" id="KI657472">
    <property type="protein sequence ID" value="ETN86928.1"/>
    <property type="molecule type" value="Genomic_DNA"/>
</dbReference>
<dbReference type="Gene3D" id="3.40.50.12780">
    <property type="entry name" value="N-terminal domain of ligase-like"/>
    <property type="match status" value="1"/>
</dbReference>
<dbReference type="KEGG" id="nai:NECAME_05774"/>
<gene>
    <name evidence="1" type="ORF">NECAME_05774</name>
</gene>
<dbReference type="InterPro" id="IPR042099">
    <property type="entry name" value="ANL_N_sf"/>
</dbReference>
<dbReference type="OrthoDB" id="5862739at2759"/>
<dbReference type="STRING" id="51031.W2TYK4"/>
<proteinExistence type="predicted"/>
<keyword evidence="2" id="KW-1185">Reference proteome</keyword>
<accession>W2TYK4</accession>
<evidence type="ECO:0000313" key="2">
    <source>
        <dbReference type="Proteomes" id="UP000053676"/>
    </source>
</evidence>
<protein>
    <recommendedName>
        <fullName evidence="3">Alcohol dehydrogenase-like C-terminal domain-containing protein</fullName>
    </recommendedName>
</protein>
<organism evidence="1 2">
    <name type="scientific">Necator americanus</name>
    <name type="common">Human hookworm</name>
    <dbReference type="NCBI Taxonomy" id="51031"/>
    <lineage>
        <taxon>Eukaryota</taxon>
        <taxon>Metazoa</taxon>
        <taxon>Ecdysozoa</taxon>
        <taxon>Nematoda</taxon>
        <taxon>Chromadorea</taxon>
        <taxon>Rhabditida</taxon>
        <taxon>Rhabditina</taxon>
        <taxon>Rhabditomorpha</taxon>
        <taxon>Strongyloidea</taxon>
        <taxon>Ancylostomatidae</taxon>
        <taxon>Bunostominae</taxon>
        <taxon>Necator</taxon>
    </lineage>
</organism>
<evidence type="ECO:0000313" key="1">
    <source>
        <dbReference type="EMBL" id="ETN86928.1"/>
    </source>
</evidence>